<feature type="transmembrane region" description="Helical" evidence="12">
    <location>
        <begin position="129"/>
        <end position="147"/>
    </location>
</feature>
<evidence type="ECO:0000256" key="2">
    <source>
        <dbReference type="ARBA" id="ARBA00010663"/>
    </source>
</evidence>
<comment type="subcellular location">
    <subcellularLocation>
        <location evidence="1 12">Cell membrane</location>
        <topology evidence="1 12">Multi-pass membrane protein</topology>
    </subcellularLocation>
</comment>
<evidence type="ECO:0000256" key="10">
    <source>
        <dbReference type="ARBA" id="ARBA00053672"/>
    </source>
</evidence>
<feature type="transmembrane region" description="Helical" evidence="12">
    <location>
        <begin position="259"/>
        <end position="280"/>
    </location>
</feature>
<dbReference type="PROSITE" id="PS50262">
    <property type="entry name" value="G_PROTEIN_RECEP_F1_2"/>
    <property type="match status" value="1"/>
</dbReference>
<dbReference type="PRINTS" id="PR00245">
    <property type="entry name" value="OLFACTORYR"/>
</dbReference>
<evidence type="ECO:0000313" key="14">
    <source>
        <dbReference type="EMBL" id="KFO19300.1"/>
    </source>
</evidence>
<keyword evidence="4 11" id="KW-0812">Transmembrane</keyword>
<dbReference type="Gene3D" id="1.20.1070.10">
    <property type="entry name" value="Rhodopsin 7-helix transmembrane proteins"/>
    <property type="match status" value="1"/>
</dbReference>
<evidence type="ECO:0000256" key="6">
    <source>
        <dbReference type="ARBA" id="ARBA00023040"/>
    </source>
</evidence>
<keyword evidence="8 11" id="KW-0675">Receptor</keyword>
<feature type="transmembrane region" description="Helical" evidence="12">
    <location>
        <begin position="12"/>
        <end position="36"/>
    </location>
</feature>
<reference evidence="14 15" key="1">
    <citation type="submission" date="2013-11" db="EMBL/GenBank/DDBJ databases">
        <title>The Damaraland mole rat (Fukomys damarensis) genome and evolution of African mole rats.</title>
        <authorList>
            <person name="Gladyshev V.N."/>
            <person name="Fang X."/>
        </authorList>
    </citation>
    <scope>NUCLEOTIDE SEQUENCE [LARGE SCALE GENOMIC DNA]</scope>
    <source>
        <tissue evidence="14">Liver</tissue>
    </source>
</reference>
<evidence type="ECO:0000259" key="13">
    <source>
        <dbReference type="PROSITE" id="PS50262"/>
    </source>
</evidence>
<keyword evidence="12" id="KW-0716">Sensory transduction</keyword>
<comment type="function">
    <text evidence="10">Possible taste receptor.</text>
</comment>
<evidence type="ECO:0000256" key="7">
    <source>
        <dbReference type="ARBA" id="ARBA00023136"/>
    </source>
</evidence>
<proteinExistence type="inferred from homology"/>
<feature type="transmembrane region" description="Helical" evidence="12">
    <location>
        <begin position="186"/>
        <end position="212"/>
    </location>
</feature>
<keyword evidence="12" id="KW-0552">Olfaction</keyword>
<dbReference type="PRINTS" id="PR00237">
    <property type="entry name" value="GPCRRHODOPSN"/>
</dbReference>
<sequence length="305" mass="34206">FFLLGLTDDPELLFFTFYLFLAMFLVTVLGNLLIILAGSSDSHLHFPMYFFLSSLSFNDICLITCSIPKMLVNIGAQDQSISYRGCLFQVCLFLAFGSLESCLLAAMAYERSVAICHPSRYTVIMNPQLCALLFFLSLFITTVHALLHTLMALRLSFCTDLHVAHFFCELAQVIKIAYSDTLINKILLYFVGGLVGGVPLSGIIISYIHIVFSVLRMSSRAKYKAFSTLGSHLCVISLFYGTGFGVYISFVVTDSPRKVAVALVMYSVATQMLNPFIYTLRNRHMKEALKRLNICYLLFCHVSLL</sequence>
<organism evidence="14 15">
    <name type="scientific">Fukomys damarensis</name>
    <name type="common">Damaraland mole rat</name>
    <name type="synonym">Cryptomys damarensis</name>
    <dbReference type="NCBI Taxonomy" id="885580"/>
    <lineage>
        <taxon>Eukaryota</taxon>
        <taxon>Metazoa</taxon>
        <taxon>Chordata</taxon>
        <taxon>Craniata</taxon>
        <taxon>Vertebrata</taxon>
        <taxon>Euteleostomi</taxon>
        <taxon>Mammalia</taxon>
        <taxon>Eutheria</taxon>
        <taxon>Euarchontoglires</taxon>
        <taxon>Glires</taxon>
        <taxon>Rodentia</taxon>
        <taxon>Hystricomorpha</taxon>
        <taxon>Bathyergidae</taxon>
        <taxon>Fukomys</taxon>
    </lineage>
</organism>
<dbReference type="Pfam" id="PF13853">
    <property type="entry name" value="7tm_4"/>
    <property type="match status" value="1"/>
</dbReference>
<dbReference type="InterPro" id="IPR017452">
    <property type="entry name" value="GPCR_Rhodpsn_7TM"/>
</dbReference>
<gene>
    <name evidence="14" type="ORF">H920_19312</name>
</gene>
<keyword evidence="15" id="KW-1185">Reference proteome</keyword>
<feature type="domain" description="G-protein coupled receptors family 1 profile" evidence="13">
    <location>
        <begin position="30"/>
        <end position="278"/>
    </location>
</feature>
<dbReference type="eggNOG" id="ENOG502T9M6">
    <property type="taxonomic scope" value="Eukaryota"/>
</dbReference>
<evidence type="ECO:0000313" key="15">
    <source>
        <dbReference type="Proteomes" id="UP000028990"/>
    </source>
</evidence>
<feature type="non-terminal residue" evidence="14">
    <location>
        <position position="1"/>
    </location>
</feature>
<dbReference type="AlphaFoldDB" id="A0A091CPY2"/>
<keyword evidence="9 11" id="KW-0807">Transducer</keyword>
<name>A0A091CPY2_FUKDA</name>
<dbReference type="EMBL" id="KN125102">
    <property type="protein sequence ID" value="KFO19300.1"/>
    <property type="molecule type" value="Genomic_DNA"/>
</dbReference>
<dbReference type="InterPro" id="IPR000725">
    <property type="entry name" value="Olfact_rcpt"/>
</dbReference>
<keyword evidence="6 11" id="KW-0297">G-protein coupled receptor</keyword>
<evidence type="ECO:0000256" key="3">
    <source>
        <dbReference type="ARBA" id="ARBA00022475"/>
    </source>
</evidence>
<evidence type="ECO:0000256" key="9">
    <source>
        <dbReference type="ARBA" id="ARBA00023224"/>
    </source>
</evidence>
<dbReference type="GO" id="GO:0004984">
    <property type="term" value="F:olfactory receptor activity"/>
    <property type="evidence" value="ECO:0007669"/>
    <property type="project" value="InterPro"/>
</dbReference>
<dbReference type="PROSITE" id="PS00237">
    <property type="entry name" value="G_PROTEIN_RECEP_F1_1"/>
    <property type="match status" value="1"/>
</dbReference>
<dbReference type="FunFam" id="1.20.1070.10:FF:000015">
    <property type="entry name" value="Olfactory receptor"/>
    <property type="match status" value="1"/>
</dbReference>
<dbReference type="CDD" id="cd15234">
    <property type="entry name" value="7tmA_OR7-like"/>
    <property type="match status" value="1"/>
</dbReference>
<dbReference type="Proteomes" id="UP000028990">
    <property type="component" value="Unassembled WGS sequence"/>
</dbReference>
<comment type="similarity">
    <text evidence="2 11">Belongs to the G-protein coupled receptor 1 family.</text>
</comment>
<keyword evidence="3 12" id="KW-1003">Cell membrane</keyword>
<dbReference type="PANTHER" id="PTHR48001">
    <property type="entry name" value="OLFACTORY RECEPTOR"/>
    <property type="match status" value="1"/>
</dbReference>
<protein>
    <recommendedName>
        <fullName evidence="12">Olfactory receptor</fullName>
    </recommendedName>
</protein>
<evidence type="ECO:0000256" key="8">
    <source>
        <dbReference type="ARBA" id="ARBA00023170"/>
    </source>
</evidence>
<feature type="transmembrane region" description="Helical" evidence="12">
    <location>
        <begin position="48"/>
        <end position="67"/>
    </location>
</feature>
<evidence type="ECO:0000256" key="5">
    <source>
        <dbReference type="ARBA" id="ARBA00022989"/>
    </source>
</evidence>
<feature type="transmembrane region" description="Helical" evidence="12">
    <location>
        <begin position="233"/>
        <end position="253"/>
    </location>
</feature>
<keyword evidence="7 12" id="KW-0472">Membrane</keyword>
<dbReference type="InterPro" id="IPR000276">
    <property type="entry name" value="GPCR_Rhodpsn"/>
</dbReference>
<accession>A0A091CPY2</accession>
<evidence type="ECO:0000256" key="4">
    <source>
        <dbReference type="ARBA" id="ARBA00022692"/>
    </source>
</evidence>
<evidence type="ECO:0000256" key="12">
    <source>
        <dbReference type="RuleBase" id="RU363047"/>
    </source>
</evidence>
<evidence type="ECO:0000256" key="11">
    <source>
        <dbReference type="RuleBase" id="RU000688"/>
    </source>
</evidence>
<evidence type="ECO:0000256" key="1">
    <source>
        <dbReference type="ARBA" id="ARBA00004651"/>
    </source>
</evidence>
<keyword evidence="5 12" id="KW-1133">Transmembrane helix</keyword>
<dbReference type="FunFam" id="1.10.1220.70:FF:000001">
    <property type="entry name" value="Olfactory receptor"/>
    <property type="match status" value="1"/>
</dbReference>
<dbReference type="GO" id="GO:0004930">
    <property type="term" value="F:G protein-coupled receptor activity"/>
    <property type="evidence" value="ECO:0007669"/>
    <property type="project" value="UniProtKB-KW"/>
</dbReference>
<feature type="transmembrane region" description="Helical" evidence="12">
    <location>
        <begin position="87"/>
        <end position="109"/>
    </location>
</feature>
<dbReference type="SUPFAM" id="SSF81321">
    <property type="entry name" value="Family A G protein-coupled receptor-like"/>
    <property type="match status" value="1"/>
</dbReference>
<dbReference type="GO" id="GO:0005886">
    <property type="term" value="C:plasma membrane"/>
    <property type="evidence" value="ECO:0007669"/>
    <property type="project" value="UniProtKB-SubCell"/>
</dbReference>